<keyword evidence="3" id="KW-1185">Reference proteome</keyword>
<dbReference type="RefSeq" id="XP_064669047.1">
    <property type="nucleotide sequence ID" value="XM_064808721.1"/>
</dbReference>
<dbReference type="AlphaFoldDB" id="A0AAN6TBT2"/>
<evidence type="ECO:0000313" key="3">
    <source>
        <dbReference type="Proteomes" id="UP001302812"/>
    </source>
</evidence>
<dbReference type="Proteomes" id="UP001302812">
    <property type="component" value="Unassembled WGS sequence"/>
</dbReference>
<feature type="region of interest" description="Disordered" evidence="1">
    <location>
        <begin position="135"/>
        <end position="235"/>
    </location>
</feature>
<reference evidence="2" key="1">
    <citation type="journal article" date="2023" name="Mol. Phylogenet. Evol.">
        <title>Genome-scale phylogeny and comparative genomics of the fungal order Sordariales.</title>
        <authorList>
            <person name="Hensen N."/>
            <person name="Bonometti L."/>
            <person name="Westerberg I."/>
            <person name="Brannstrom I.O."/>
            <person name="Guillou S."/>
            <person name="Cros-Aarteil S."/>
            <person name="Calhoun S."/>
            <person name="Haridas S."/>
            <person name="Kuo A."/>
            <person name="Mondo S."/>
            <person name="Pangilinan J."/>
            <person name="Riley R."/>
            <person name="LaButti K."/>
            <person name="Andreopoulos B."/>
            <person name="Lipzen A."/>
            <person name="Chen C."/>
            <person name="Yan M."/>
            <person name="Daum C."/>
            <person name="Ng V."/>
            <person name="Clum A."/>
            <person name="Steindorff A."/>
            <person name="Ohm R.A."/>
            <person name="Martin F."/>
            <person name="Silar P."/>
            <person name="Natvig D.O."/>
            <person name="Lalanne C."/>
            <person name="Gautier V."/>
            <person name="Ament-Velasquez S.L."/>
            <person name="Kruys A."/>
            <person name="Hutchinson M.I."/>
            <person name="Powell A.J."/>
            <person name="Barry K."/>
            <person name="Miller A.N."/>
            <person name="Grigoriev I.V."/>
            <person name="Debuchy R."/>
            <person name="Gladieux P."/>
            <person name="Hiltunen Thoren M."/>
            <person name="Johannesson H."/>
        </authorList>
    </citation>
    <scope>NUCLEOTIDE SEQUENCE</scope>
    <source>
        <strain evidence="2">CBS 508.74</strain>
    </source>
</reference>
<sequence length="265" mass="26354">MRAGAIAIRALLGGSLHVATEHRVTQLGTSPNPGAGLLARQGTCDPGWVLCVDGCMPAGSVCCTSRGTYCDAGYYCMTTSGCCREGRTCSGVATCDPGEVFCNNGCIPQDGVCCPSGGYCDPGEVCTSDGFCRQGSGGSSGGSTTRATSTVRTTATTTRSTSSRATSTSRSATSTSRRTTTSDGDDDNVLPTTIPNEFPDATESASGFNARTTSTSPIPNGGGGSSPSITLPGLPGQNGNAGTALTAERALVGVVAAAAGLFGLV</sequence>
<dbReference type="GeneID" id="89932844"/>
<comment type="caution">
    <text evidence="2">The sequence shown here is derived from an EMBL/GenBank/DDBJ whole genome shotgun (WGS) entry which is preliminary data.</text>
</comment>
<protein>
    <submittedName>
        <fullName evidence="2">Uncharacterized protein</fullName>
    </submittedName>
</protein>
<evidence type="ECO:0000256" key="1">
    <source>
        <dbReference type="SAM" id="MobiDB-lite"/>
    </source>
</evidence>
<organism evidence="2 3">
    <name type="scientific">Canariomyces notabilis</name>
    <dbReference type="NCBI Taxonomy" id="2074819"/>
    <lineage>
        <taxon>Eukaryota</taxon>
        <taxon>Fungi</taxon>
        <taxon>Dikarya</taxon>
        <taxon>Ascomycota</taxon>
        <taxon>Pezizomycotina</taxon>
        <taxon>Sordariomycetes</taxon>
        <taxon>Sordariomycetidae</taxon>
        <taxon>Sordariales</taxon>
        <taxon>Chaetomiaceae</taxon>
        <taxon>Canariomyces</taxon>
    </lineage>
</organism>
<feature type="compositionally biased region" description="Low complexity" evidence="1">
    <location>
        <begin position="142"/>
        <end position="182"/>
    </location>
</feature>
<dbReference type="EMBL" id="MU853346">
    <property type="protein sequence ID" value="KAK4111477.1"/>
    <property type="molecule type" value="Genomic_DNA"/>
</dbReference>
<proteinExistence type="predicted"/>
<name>A0AAN6TBT2_9PEZI</name>
<accession>A0AAN6TBT2</accession>
<evidence type="ECO:0000313" key="2">
    <source>
        <dbReference type="EMBL" id="KAK4111477.1"/>
    </source>
</evidence>
<reference evidence="2" key="2">
    <citation type="submission" date="2023-05" db="EMBL/GenBank/DDBJ databases">
        <authorList>
            <consortium name="Lawrence Berkeley National Laboratory"/>
            <person name="Steindorff A."/>
            <person name="Hensen N."/>
            <person name="Bonometti L."/>
            <person name="Westerberg I."/>
            <person name="Brannstrom I.O."/>
            <person name="Guillou S."/>
            <person name="Cros-Aarteil S."/>
            <person name="Calhoun S."/>
            <person name="Haridas S."/>
            <person name="Kuo A."/>
            <person name="Mondo S."/>
            <person name="Pangilinan J."/>
            <person name="Riley R."/>
            <person name="Labutti K."/>
            <person name="Andreopoulos B."/>
            <person name="Lipzen A."/>
            <person name="Chen C."/>
            <person name="Yanf M."/>
            <person name="Daum C."/>
            <person name="Ng V."/>
            <person name="Clum A."/>
            <person name="Ohm R."/>
            <person name="Martin F."/>
            <person name="Silar P."/>
            <person name="Natvig D."/>
            <person name="Lalanne C."/>
            <person name="Gautier V."/>
            <person name="Ament-Velasquez S.L."/>
            <person name="Kruys A."/>
            <person name="Hutchinson M.I."/>
            <person name="Powell A.J."/>
            <person name="Barry K."/>
            <person name="Miller A.N."/>
            <person name="Grigoriev I.V."/>
            <person name="Debuchy R."/>
            <person name="Gladieux P."/>
            <person name="Thoren M.H."/>
            <person name="Johannesson H."/>
        </authorList>
    </citation>
    <scope>NUCLEOTIDE SEQUENCE</scope>
    <source>
        <strain evidence="2">CBS 508.74</strain>
    </source>
</reference>
<gene>
    <name evidence="2" type="ORF">N656DRAFT_164415</name>
</gene>